<gene>
    <name evidence="1" type="primary">Acey_s0056.g2640</name>
    <name evidence="1" type="ORF">Y032_0056g2640</name>
</gene>
<evidence type="ECO:0000313" key="1">
    <source>
        <dbReference type="EMBL" id="EYC10254.1"/>
    </source>
</evidence>
<organism evidence="1 2">
    <name type="scientific">Ancylostoma ceylanicum</name>
    <dbReference type="NCBI Taxonomy" id="53326"/>
    <lineage>
        <taxon>Eukaryota</taxon>
        <taxon>Metazoa</taxon>
        <taxon>Ecdysozoa</taxon>
        <taxon>Nematoda</taxon>
        <taxon>Chromadorea</taxon>
        <taxon>Rhabditida</taxon>
        <taxon>Rhabditina</taxon>
        <taxon>Rhabditomorpha</taxon>
        <taxon>Strongyloidea</taxon>
        <taxon>Ancylostomatidae</taxon>
        <taxon>Ancylostomatinae</taxon>
        <taxon>Ancylostoma</taxon>
    </lineage>
</organism>
<protein>
    <submittedName>
        <fullName evidence="1">Uncharacterized protein</fullName>
    </submittedName>
</protein>
<dbReference type="EMBL" id="JARK01001392">
    <property type="protein sequence ID" value="EYC10254.1"/>
    <property type="molecule type" value="Genomic_DNA"/>
</dbReference>
<dbReference type="AlphaFoldDB" id="A0A016U4L6"/>
<name>A0A016U4L6_9BILA</name>
<evidence type="ECO:0000313" key="2">
    <source>
        <dbReference type="Proteomes" id="UP000024635"/>
    </source>
</evidence>
<sequence>MPQGDRYACQGMKNGTISKRMGDGAVLDFQPFTLPTIHTPTCIILIYIHVPTTEAVPLGSSLKCISPLKLIVRM</sequence>
<keyword evidence="2" id="KW-1185">Reference proteome</keyword>
<reference evidence="2" key="1">
    <citation type="journal article" date="2015" name="Nat. Genet.">
        <title>The genome and transcriptome of the zoonotic hookworm Ancylostoma ceylanicum identify infection-specific gene families.</title>
        <authorList>
            <person name="Schwarz E.M."/>
            <person name="Hu Y."/>
            <person name="Antoshechkin I."/>
            <person name="Miller M.M."/>
            <person name="Sternberg P.W."/>
            <person name="Aroian R.V."/>
        </authorList>
    </citation>
    <scope>NUCLEOTIDE SEQUENCE</scope>
    <source>
        <strain evidence="2">HY135</strain>
    </source>
</reference>
<dbReference type="Proteomes" id="UP000024635">
    <property type="component" value="Unassembled WGS sequence"/>
</dbReference>
<proteinExistence type="predicted"/>
<comment type="caution">
    <text evidence="1">The sequence shown here is derived from an EMBL/GenBank/DDBJ whole genome shotgun (WGS) entry which is preliminary data.</text>
</comment>
<accession>A0A016U4L6</accession>